<dbReference type="Gene3D" id="3.30.60.20">
    <property type="match status" value="2"/>
</dbReference>
<evidence type="ECO:0000256" key="12">
    <source>
        <dbReference type="ARBA" id="ARBA00022840"/>
    </source>
</evidence>
<dbReference type="InterPro" id="IPR035892">
    <property type="entry name" value="C2_domain_sf"/>
</dbReference>
<evidence type="ECO:0000256" key="2">
    <source>
        <dbReference type="ARBA" id="ARBA00012429"/>
    </source>
</evidence>
<dbReference type="PRINTS" id="PR00008">
    <property type="entry name" value="DAGPEDOMAIN"/>
</dbReference>
<keyword evidence="10 15" id="KW-0418">Kinase</keyword>
<keyword evidence="11" id="KW-0862">Zinc</keyword>
<dbReference type="InterPro" id="IPR014376">
    <property type="entry name" value="Prot_kin_PKC_delta"/>
</dbReference>
<keyword evidence="5 15" id="KW-0808">Transferase</keyword>
<evidence type="ECO:0000256" key="14">
    <source>
        <dbReference type="ARBA" id="ARBA00047470"/>
    </source>
</evidence>
<evidence type="ECO:0000256" key="16">
    <source>
        <dbReference type="PROSITE-ProRule" id="PRU10141"/>
    </source>
</evidence>
<dbReference type="Pfam" id="PF21494">
    <property type="entry name" value="PKC_C2"/>
    <property type="match status" value="1"/>
</dbReference>
<evidence type="ECO:0000256" key="10">
    <source>
        <dbReference type="ARBA" id="ARBA00022777"/>
    </source>
</evidence>
<dbReference type="PIRSF" id="PIRSF000551">
    <property type="entry name" value="PKC_delta"/>
    <property type="match status" value="1"/>
</dbReference>
<dbReference type="SMART" id="SM00109">
    <property type="entry name" value="C1"/>
    <property type="match status" value="2"/>
</dbReference>
<proteinExistence type="inferred from homology"/>
<feature type="domain" description="Phorbol-ester/DAG-type" evidence="19">
    <location>
        <begin position="260"/>
        <end position="310"/>
    </location>
</feature>
<dbReference type="SMART" id="SM00220">
    <property type="entry name" value="S_TKc"/>
    <property type="match status" value="1"/>
</dbReference>
<comment type="catalytic activity">
    <reaction evidence="13 15">
        <text>L-threonyl-[protein] + ATP = O-phospho-L-threonyl-[protein] + ADP + H(+)</text>
        <dbReference type="Rhea" id="RHEA:46608"/>
        <dbReference type="Rhea" id="RHEA-COMP:11060"/>
        <dbReference type="Rhea" id="RHEA-COMP:11605"/>
        <dbReference type="ChEBI" id="CHEBI:15378"/>
        <dbReference type="ChEBI" id="CHEBI:30013"/>
        <dbReference type="ChEBI" id="CHEBI:30616"/>
        <dbReference type="ChEBI" id="CHEBI:61977"/>
        <dbReference type="ChEBI" id="CHEBI:456216"/>
        <dbReference type="EC" id="2.7.11.13"/>
    </reaction>
</comment>
<evidence type="ECO:0000256" key="11">
    <source>
        <dbReference type="ARBA" id="ARBA00022833"/>
    </source>
</evidence>
<dbReference type="Gene3D" id="3.30.200.20">
    <property type="entry name" value="Phosphorylase Kinase, domain 1"/>
    <property type="match status" value="1"/>
</dbReference>
<evidence type="ECO:0000256" key="5">
    <source>
        <dbReference type="ARBA" id="ARBA00022679"/>
    </source>
</evidence>
<keyword evidence="9" id="KW-0863">Zinc-finger</keyword>
<reference evidence="21 22" key="1">
    <citation type="submission" date="2022-12" db="EMBL/GenBank/DDBJ databases">
        <title>Chromosome-level genome of Tegillarca granosa.</title>
        <authorList>
            <person name="Kim J."/>
        </authorList>
    </citation>
    <scope>NUCLEOTIDE SEQUENCE [LARGE SCALE GENOMIC DNA]</scope>
    <source>
        <strain evidence="21">Teg-2019</strain>
        <tissue evidence="21">Adductor muscle</tissue>
    </source>
</reference>
<keyword evidence="6" id="KW-0479">Metal-binding</keyword>
<evidence type="ECO:0000256" key="8">
    <source>
        <dbReference type="ARBA" id="ARBA00022741"/>
    </source>
</evidence>
<dbReference type="Proteomes" id="UP001217089">
    <property type="component" value="Unassembled WGS sequence"/>
</dbReference>
<comment type="caution">
    <text evidence="21">The sequence shown here is derived from an EMBL/GenBank/DDBJ whole genome shotgun (WGS) entry which is preliminary data.</text>
</comment>
<dbReference type="PROSITE" id="PS00108">
    <property type="entry name" value="PROTEIN_KINASE_ST"/>
    <property type="match status" value="1"/>
</dbReference>
<feature type="domain" description="Phorbol-ester/DAG-type" evidence="19">
    <location>
        <begin position="188"/>
        <end position="238"/>
    </location>
</feature>
<dbReference type="InterPro" id="IPR011009">
    <property type="entry name" value="Kinase-like_dom_sf"/>
</dbReference>
<organism evidence="21 22">
    <name type="scientific">Tegillarca granosa</name>
    <name type="common">Malaysian cockle</name>
    <name type="synonym">Anadara granosa</name>
    <dbReference type="NCBI Taxonomy" id="220873"/>
    <lineage>
        <taxon>Eukaryota</taxon>
        <taxon>Metazoa</taxon>
        <taxon>Spiralia</taxon>
        <taxon>Lophotrochozoa</taxon>
        <taxon>Mollusca</taxon>
        <taxon>Bivalvia</taxon>
        <taxon>Autobranchia</taxon>
        <taxon>Pteriomorphia</taxon>
        <taxon>Arcoida</taxon>
        <taxon>Arcoidea</taxon>
        <taxon>Arcidae</taxon>
        <taxon>Tegillarca</taxon>
    </lineage>
</organism>
<evidence type="ECO:0000256" key="1">
    <source>
        <dbReference type="ARBA" id="ARBA00005490"/>
    </source>
</evidence>
<sequence>MINSSNYRSKTFNFEGVQNWLSSKIQKMPGTGFIRVKLLQVEKGPTMKSENEMFDPYVAINVKESVNTPGRGIQLVQKKRTIYPEWNTCFDAHLYDGRVINMVVMERPNRLLAEISVLAKILSEKCTDGNIATIWLELKPSGRLQVQIRYFSENEEQVPTIDPDKPQTGGITRRRGAIKQQKVHEVKGHQFIAKFFRQPTYCSFCNEFLWGLNKQGYACKVCNCAVHKKCHDKILGRCPGSAKESRETKMMSERFNINVPHRFKVNNYMSPTFCDHCGSLLVGLFRQGLKCEVCGINCHKKCEKSMPNLCGVNQKLLAEMLQEVRKTPSQKKPNLPTIPQVESGSNLANENREESSDEEGEGYEQIWEKQGGPPLQPPPRAGVTTTRKFSPADFTFLKVLGKGSFGKVMLAEQKGQNKFYAIKVLKKDVVLEDDDVECTMIEKRVLALGCNHPFLTHLHSTFQTKSHLFFVMEYLNGGDLMFHIQLSGKFDLPRAQFYAAEIVAGLQFMHSNGIVYRDLKLDNVLLDRDGHIKIADFGMCKEKVFGENKATTFCGTPDYIAPEILKGLRYNASVDWWSFGVLLYEMMIGQSPFHGDDEDDLFHSILNDTPHYPRWLPKEAASILSLLFIRSPRERMGMPDCTAGPVRSQAFFRNTDWEKLEARQIPPPFKPKIKSDSDISNFDTDFTMEKPNLTPTDKELLKTMNQEVFHGFSFTSTDAL</sequence>
<dbReference type="InterPro" id="IPR017441">
    <property type="entry name" value="Protein_kinase_ATP_BS"/>
</dbReference>
<evidence type="ECO:0000256" key="6">
    <source>
        <dbReference type="ARBA" id="ARBA00022723"/>
    </source>
</evidence>
<dbReference type="PANTHER" id="PTHR24351">
    <property type="entry name" value="RIBOSOMAL PROTEIN S6 KINASE"/>
    <property type="match status" value="1"/>
</dbReference>
<dbReference type="SUPFAM" id="SSF56112">
    <property type="entry name" value="Protein kinase-like (PK-like)"/>
    <property type="match status" value="1"/>
</dbReference>
<evidence type="ECO:0000259" key="18">
    <source>
        <dbReference type="PROSITE" id="PS50011"/>
    </source>
</evidence>
<gene>
    <name evidence="21" type="ORF">KUTeg_021105</name>
</gene>
<evidence type="ECO:0000256" key="15">
    <source>
        <dbReference type="PIRNR" id="PIRNR000551"/>
    </source>
</evidence>
<dbReference type="PROSITE" id="PS51285">
    <property type="entry name" value="AGC_KINASE_CTER"/>
    <property type="match status" value="1"/>
</dbReference>
<dbReference type="InterPro" id="IPR046349">
    <property type="entry name" value="C1-like_sf"/>
</dbReference>
<dbReference type="EMBL" id="JARBDR010000918">
    <property type="protein sequence ID" value="KAJ8302118.1"/>
    <property type="molecule type" value="Genomic_DNA"/>
</dbReference>
<feature type="domain" description="Protein kinase" evidence="18">
    <location>
        <begin position="394"/>
        <end position="652"/>
    </location>
</feature>
<dbReference type="InterPro" id="IPR020454">
    <property type="entry name" value="DAG/PE-bd"/>
</dbReference>
<evidence type="ECO:0000256" key="9">
    <source>
        <dbReference type="ARBA" id="ARBA00022771"/>
    </source>
</evidence>
<dbReference type="PROSITE" id="PS50011">
    <property type="entry name" value="PROTEIN_KINASE_DOM"/>
    <property type="match status" value="1"/>
</dbReference>
<accession>A0ABQ9E9U1</accession>
<keyword evidence="8 15" id="KW-0547">Nucleotide-binding</keyword>
<feature type="binding site" evidence="16">
    <location>
        <position position="423"/>
    </location>
    <ligand>
        <name>ATP</name>
        <dbReference type="ChEBI" id="CHEBI:30616"/>
    </ligand>
</feature>
<dbReference type="CDD" id="cd20834">
    <property type="entry name" value="C1_nPKC_theta-like_rpt1"/>
    <property type="match status" value="1"/>
</dbReference>
<evidence type="ECO:0000313" key="22">
    <source>
        <dbReference type="Proteomes" id="UP001217089"/>
    </source>
</evidence>
<name>A0ABQ9E9U1_TEGGR</name>
<keyword evidence="3 15" id="KW-0723">Serine/threonine-protein kinase</keyword>
<evidence type="ECO:0000256" key="3">
    <source>
        <dbReference type="ARBA" id="ARBA00022527"/>
    </source>
</evidence>
<dbReference type="Pfam" id="PF00130">
    <property type="entry name" value="C1_1"/>
    <property type="match status" value="2"/>
</dbReference>
<evidence type="ECO:0000256" key="7">
    <source>
        <dbReference type="ARBA" id="ARBA00022737"/>
    </source>
</evidence>
<protein>
    <recommendedName>
        <fullName evidence="2 15">Protein kinase C</fullName>
        <ecNumber evidence="2 15">2.7.11.13</ecNumber>
    </recommendedName>
</protein>
<dbReference type="CDD" id="cd05592">
    <property type="entry name" value="STKc_nPKC_theta_like"/>
    <property type="match status" value="1"/>
</dbReference>
<keyword evidence="7" id="KW-0677">Repeat</keyword>
<dbReference type="SUPFAM" id="SSF49562">
    <property type="entry name" value="C2 domain (Calcium/lipid-binding domain, CaLB)"/>
    <property type="match status" value="1"/>
</dbReference>
<dbReference type="CDD" id="cd20837">
    <property type="entry name" value="C1_nPKC_theta-like_rpt2"/>
    <property type="match status" value="1"/>
</dbReference>
<evidence type="ECO:0000313" key="21">
    <source>
        <dbReference type="EMBL" id="KAJ8302118.1"/>
    </source>
</evidence>
<keyword evidence="12 15" id="KW-0067">ATP-binding</keyword>
<keyword evidence="4" id="KW-0597">Phosphoprotein</keyword>
<dbReference type="Gene3D" id="1.10.510.10">
    <property type="entry name" value="Transferase(Phosphotransferase) domain 1"/>
    <property type="match status" value="1"/>
</dbReference>
<dbReference type="InterPro" id="IPR000961">
    <property type="entry name" value="AGC-kinase_C"/>
</dbReference>
<comment type="similarity">
    <text evidence="1 15">Belongs to the protein kinase superfamily. AGC Ser/Thr protein kinase family. PKC subfamily.</text>
</comment>
<comment type="catalytic activity">
    <reaction evidence="14">
        <text>L-seryl-[protein] + ATP = O-phospho-L-seryl-[protein] + ADP + H(+)</text>
        <dbReference type="Rhea" id="RHEA:17989"/>
        <dbReference type="Rhea" id="RHEA-COMP:9863"/>
        <dbReference type="Rhea" id="RHEA-COMP:11604"/>
        <dbReference type="ChEBI" id="CHEBI:15378"/>
        <dbReference type="ChEBI" id="CHEBI:29999"/>
        <dbReference type="ChEBI" id="CHEBI:30616"/>
        <dbReference type="ChEBI" id="CHEBI:83421"/>
        <dbReference type="ChEBI" id="CHEBI:456216"/>
        <dbReference type="EC" id="2.7.11.13"/>
    </reaction>
</comment>
<dbReference type="Pfam" id="PF00069">
    <property type="entry name" value="Pkinase"/>
    <property type="match status" value="1"/>
</dbReference>
<dbReference type="Pfam" id="PF00433">
    <property type="entry name" value="Pkinase_C"/>
    <property type="match status" value="1"/>
</dbReference>
<dbReference type="PROSITE" id="PS00479">
    <property type="entry name" value="ZF_DAG_PE_1"/>
    <property type="match status" value="1"/>
</dbReference>
<feature type="region of interest" description="Disordered" evidence="17">
    <location>
        <begin position="325"/>
        <end position="384"/>
    </location>
</feature>
<dbReference type="InterPro" id="IPR008271">
    <property type="entry name" value="Ser/Thr_kinase_AS"/>
</dbReference>
<dbReference type="Gene3D" id="2.60.40.150">
    <property type="entry name" value="C2 domain"/>
    <property type="match status" value="1"/>
</dbReference>
<dbReference type="PROSITE" id="PS00107">
    <property type="entry name" value="PROTEIN_KINASE_ATP"/>
    <property type="match status" value="1"/>
</dbReference>
<dbReference type="SMART" id="SM00133">
    <property type="entry name" value="S_TK_X"/>
    <property type="match status" value="1"/>
</dbReference>
<dbReference type="SUPFAM" id="SSF57889">
    <property type="entry name" value="Cysteine-rich domain"/>
    <property type="match status" value="2"/>
</dbReference>
<keyword evidence="22" id="KW-1185">Reference proteome</keyword>
<evidence type="ECO:0000259" key="20">
    <source>
        <dbReference type="PROSITE" id="PS51285"/>
    </source>
</evidence>
<evidence type="ECO:0000256" key="13">
    <source>
        <dbReference type="ARBA" id="ARBA00047272"/>
    </source>
</evidence>
<dbReference type="InterPro" id="IPR017892">
    <property type="entry name" value="Pkinase_C"/>
</dbReference>
<evidence type="ECO:0000259" key="19">
    <source>
        <dbReference type="PROSITE" id="PS50081"/>
    </source>
</evidence>
<dbReference type="PROSITE" id="PS50081">
    <property type="entry name" value="ZF_DAG_PE_2"/>
    <property type="match status" value="2"/>
</dbReference>
<dbReference type="InterPro" id="IPR000719">
    <property type="entry name" value="Prot_kinase_dom"/>
</dbReference>
<evidence type="ECO:0000256" key="4">
    <source>
        <dbReference type="ARBA" id="ARBA00022553"/>
    </source>
</evidence>
<dbReference type="InterPro" id="IPR002219">
    <property type="entry name" value="PKC_DAG/PE"/>
</dbReference>
<dbReference type="EC" id="2.7.11.13" evidence="2 15"/>
<evidence type="ECO:0000256" key="17">
    <source>
        <dbReference type="SAM" id="MobiDB-lite"/>
    </source>
</evidence>
<feature type="domain" description="AGC-kinase C-terminal" evidence="20">
    <location>
        <begin position="653"/>
        <end position="720"/>
    </location>
</feature>